<dbReference type="InterPro" id="IPR007835">
    <property type="entry name" value="MOFRL"/>
</dbReference>
<proteinExistence type="inferred from homology"/>
<reference evidence="4 5" key="1">
    <citation type="submission" date="2024-10" db="EMBL/GenBank/DDBJ databases">
        <title>Updated reference genomes for cyclostephanoid diatoms.</title>
        <authorList>
            <person name="Roberts W.R."/>
            <person name="Alverson A.J."/>
        </authorList>
    </citation>
    <scope>NUCLEOTIDE SEQUENCE [LARGE SCALE GENOMIC DNA]</scope>
    <source>
        <strain evidence="4 5">AJA010-31</strain>
    </source>
</reference>
<dbReference type="EMBL" id="JALLPJ020001371">
    <property type="protein sequence ID" value="KAL3767258.1"/>
    <property type="molecule type" value="Genomic_DNA"/>
</dbReference>
<feature type="domain" description="MOFRL-associated" evidence="3">
    <location>
        <begin position="77"/>
        <end position="321"/>
    </location>
</feature>
<feature type="domain" description="MOFRL" evidence="2">
    <location>
        <begin position="433"/>
        <end position="544"/>
    </location>
</feature>
<dbReference type="InterPro" id="IPR037035">
    <property type="entry name" value="GK-like_C_sf"/>
</dbReference>
<evidence type="ECO:0000313" key="4">
    <source>
        <dbReference type="EMBL" id="KAL3767258.1"/>
    </source>
</evidence>
<dbReference type="Proteomes" id="UP001530400">
    <property type="component" value="Unassembled WGS sequence"/>
</dbReference>
<dbReference type="InterPro" id="IPR039760">
    <property type="entry name" value="MOFRL_protein"/>
</dbReference>
<organism evidence="4 5">
    <name type="scientific">Cyclotella atomus</name>
    <dbReference type="NCBI Taxonomy" id="382360"/>
    <lineage>
        <taxon>Eukaryota</taxon>
        <taxon>Sar</taxon>
        <taxon>Stramenopiles</taxon>
        <taxon>Ochrophyta</taxon>
        <taxon>Bacillariophyta</taxon>
        <taxon>Coscinodiscophyceae</taxon>
        <taxon>Thalassiosirophycidae</taxon>
        <taxon>Stephanodiscales</taxon>
        <taxon>Stephanodiscaceae</taxon>
        <taxon>Cyclotella</taxon>
    </lineage>
</organism>
<evidence type="ECO:0000256" key="1">
    <source>
        <dbReference type="ARBA" id="ARBA00005393"/>
    </source>
</evidence>
<evidence type="ECO:0008006" key="6">
    <source>
        <dbReference type="Google" id="ProtNLM"/>
    </source>
</evidence>
<dbReference type="FunFam" id="3.40.1480.10:FF:000002">
    <property type="entry name" value="Glycerate kinase"/>
    <property type="match status" value="1"/>
</dbReference>
<dbReference type="Pfam" id="PF05161">
    <property type="entry name" value="MOFRL"/>
    <property type="match status" value="1"/>
</dbReference>
<evidence type="ECO:0000313" key="5">
    <source>
        <dbReference type="Proteomes" id="UP001530400"/>
    </source>
</evidence>
<dbReference type="AlphaFoldDB" id="A0ABD3MWD2"/>
<accession>A0ABD3MWD2</accession>
<comment type="similarity">
    <text evidence="1">Belongs to the glycerate kinase type-2 family.</text>
</comment>
<name>A0ABD3MWD2_9STRA</name>
<comment type="caution">
    <text evidence="4">The sequence shown here is derived from an EMBL/GenBank/DDBJ whole genome shotgun (WGS) entry which is preliminary data.</text>
</comment>
<evidence type="ECO:0000259" key="3">
    <source>
        <dbReference type="Pfam" id="PF13660"/>
    </source>
</evidence>
<gene>
    <name evidence="4" type="ORF">ACHAWO_003942</name>
</gene>
<dbReference type="SUPFAM" id="SSF82544">
    <property type="entry name" value="GckA/TtuD-like"/>
    <property type="match status" value="1"/>
</dbReference>
<dbReference type="Pfam" id="PF13660">
    <property type="entry name" value="DUF4147"/>
    <property type="match status" value="1"/>
</dbReference>
<dbReference type="InterPro" id="IPR038614">
    <property type="entry name" value="GK_N_sf"/>
</dbReference>
<evidence type="ECO:0000259" key="2">
    <source>
        <dbReference type="Pfam" id="PF05161"/>
    </source>
</evidence>
<dbReference type="PANTHER" id="PTHR12227">
    <property type="entry name" value="GLYCERATE KINASE"/>
    <property type="match status" value="1"/>
</dbReference>
<dbReference type="InterPro" id="IPR025286">
    <property type="entry name" value="MOFRL_assoc_dom"/>
</dbReference>
<dbReference type="PANTHER" id="PTHR12227:SF0">
    <property type="entry name" value="GLYCERATE KINASE"/>
    <property type="match status" value="1"/>
</dbReference>
<keyword evidence="5" id="KW-1185">Reference proteome</keyword>
<dbReference type="PROSITE" id="PS51257">
    <property type="entry name" value="PROKAR_LIPOPROTEIN"/>
    <property type="match status" value="1"/>
</dbReference>
<dbReference type="Gene3D" id="3.40.50.10180">
    <property type="entry name" value="Glycerate kinase, MOFRL-like N-terminal domain"/>
    <property type="match status" value="1"/>
</dbReference>
<protein>
    <recommendedName>
        <fullName evidence="6">Glycerate kinase</fullName>
    </recommendedName>
</protein>
<dbReference type="Gene3D" id="3.40.1480.10">
    <property type="entry name" value="MOFRL domain"/>
    <property type="match status" value="1"/>
</dbReference>
<sequence length="551" mass="58656">MRLLMLSSMLSIGSCHSKLASRHLAFISSRNSAACRVQPTRKRAYPKHVLIPRCTYSSMHNHANELTSNEVQMRKDATKMINAAIQAVNPYVAVHNRLRIDTSKGPSNLVVKTERNELLYNLSNYDNIKIYSFGKASAAMTLAAAEIASQSSAKLEGTCIIKDDHATPDEIAVLEGYNIQVRSASHPVPDSRSINAANEILQSASSADENTLIIVCISGGGSALFCSPREPLTLKDLMETNAALLKSGMPIDKMNVIRKRLDNGKGGKLAAAAYPGTVVTLILSDIIGDPLDLIASGPTVADRSSWGDAMEIVDEYGLNAGSEHVLPMEVLELLKTGCAGILEDTPKEDHAAFSMNDATLTRYSENVLVGNNQAAVMAAADEAQKLGYKPVVLGTRVEGEASHIAGVYVSMAEILAQQRDDRQAQYQMSKLPVALIAGGETTVTIPPDCTGKGGRNQELCLAAAIKMQEIGLRDAVLVSIGTDGTDGPTDAAGAMVDGGTISRIEAASITRAKDALRNHQSYAFFSADDDSLIITGPTGTNVADVCITLVR</sequence>